<keyword evidence="3" id="KW-1185">Reference proteome</keyword>
<accession>A0A9Q1HGY6</accession>
<comment type="caution">
    <text evidence="2">The sequence shown here is derived from an EMBL/GenBank/DDBJ whole genome shotgun (WGS) entry which is preliminary data.</text>
</comment>
<dbReference type="AlphaFoldDB" id="A0A9Q1HGY6"/>
<reference evidence="2" key="1">
    <citation type="submission" date="2021-10" db="EMBL/GenBank/DDBJ databases">
        <title>Tropical sea cucumber genome reveals ecological adaptation and Cuvierian tubules defense mechanism.</title>
        <authorList>
            <person name="Chen T."/>
        </authorList>
    </citation>
    <scope>NUCLEOTIDE SEQUENCE</scope>
    <source>
        <strain evidence="2">Nanhai2018</strain>
        <tissue evidence="2">Muscle</tissue>
    </source>
</reference>
<dbReference type="OrthoDB" id="6064299at2759"/>
<organism evidence="2 3">
    <name type="scientific">Holothuria leucospilota</name>
    <name type="common">Black long sea cucumber</name>
    <name type="synonym">Mertensiothuria leucospilota</name>
    <dbReference type="NCBI Taxonomy" id="206669"/>
    <lineage>
        <taxon>Eukaryota</taxon>
        <taxon>Metazoa</taxon>
        <taxon>Echinodermata</taxon>
        <taxon>Eleutherozoa</taxon>
        <taxon>Echinozoa</taxon>
        <taxon>Holothuroidea</taxon>
        <taxon>Aspidochirotacea</taxon>
        <taxon>Aspidochirotida</taxon>
        <taxon>Holothuriidae</taxon>
        <taxon>Holothuria</taxon>
    </lineage>
</organism>
<sequence length="129" mass="14525">MATCFINYHYIKNGRTRFYSEGSQRGASANEGARDLPDLVSTGSFRDRANSAPTRPSRSATEAGRELRRISDEFMMDFQVTRGRRDSFLTRLIDMLSRRDQGPQRSQEADEEEEEEDRPNAAIGAGSGI</sequence>
<dbReference type="Proteomes" id="UP001152320">
    <property type="component" value="Chromosome 3"/>
</dbReference>
<proteinExistence type="predicted"/>
<name>A0A9Q1HGY6_HOLLE</name>
<evidence type="ECO:0000313" key="2">
    <source>
        <dbReference type="EMBL" id="KAJ8044563.1"/>
    </source>
</evidence>
<evidence type="ECO:0000313" key="3">
    <source>
        <dbReference type="Proteomes" id="UP001152320"/>
    </source>
</evidence>
<gene>
    <name evidence="2" type="ORF">HOLleu_07344</name>
</gene>
<evidence type="ECO:0000256" key="1">
    <source>
        <dbReference type="SAM" id="MobiDB-lite"/>
    </source>
</evidence>
<dbReference type="EMBL" id="JAIZAY010000003">
    <property type="protein sequence ID" value="KAJ8044563.1"/>
    <property type="molecule type" value="Genomic_DNA"/>
</dbReference>
<feature type="region of interest" description="Disordered" evidence="1">
    <location>
        <begin position="22"/>
        <end position="66"/>
    </location>
</feature>
<protein>
    <submittedName>
        <fullName evidence="2">Uncharacterized protein</fullName>
    </submittedName>
</protein>
<feature type="region of interest" description="Disordered" evidence="1">
    <location>
        <begin position="95"/>
        <end position="129"/>
    </location>
</feature>
<feature type="compositionally biased region" description="Polar residues" evidence="1">
    <location>
        <begin position="51"/>
        <end position="60"/>
    </location>
</feature>